<organism evidence="1 2">
    <name type="scientific">Paludibacterium purpuratum</name>
    <dbReference type="NCBI Taxonomy" id="1144873"/>
    <lineage>
        <taxon>Bacteria</taxon>
        <taxon>Pseudomonadati</taxon>
        <taxon>Pseudomonadota</taxon>
        <taxon>Betaproteobacteria</taxon>
        <taxon>Neisseriales</taxon>
        <taxon>Chromobacteriaceae</taxon>
        <taxon>Paludibacterium</taxon>
    </lineage>
</organism>
<dbReference type="Proteomes" id="UP000295611">
    <property type="component" value="Unassembled WGS sequence"/>
</dbReference>
<dbReference type="AlphaFoldDB" id="A0A4R7AZE0"/>
<protein>
    <submittedName>
        <fullName evidence="1">Uncharacterized protein</fullName>
    </submittedName>
</protein>
<evidence type="ECO:0000313" key="1">
    <source>
        <dbReference type="EMBL" id="TDR73801.1"/>
    </source>
</evidence>
<proteinExistence type="predicted"/>
<accession>A0A4R7AZE0</accession>
<sequence length="171" mass="18512">MELVTAFSVASACGMAYGQDMLTVKDSLFQLAAKQSNVLGANGMKLVEETSKKCKEIGSASLKGLQVSTYEKVFTCTLDGGTVKVAFHFDYTGKKPMVDRFGIVTAIADYDALLKYAVAVNGKDYTHDDGKDYQSAAWTINKKGGIQISLDLSKYFVKNATIYQVDVNSGN</sequence>
<evidence type="ECO:0000313" key="2">
    <source>
        <dbReference type="Proteomes" id="UP000295611"/>
    </source>
</evidence>
<name>A0A4R7AZE0_9NEIS</name>
<gene>
    <name evidence="1" type="ORF">DFP86_1125</name>
</gene>
<keyword evidence="2" id="KW-1185">Reference proteome</keyword>
<dbReference type="EMBL" id="SNZP01000012">
    <property type="protein sequence ID" value="TDR73801.1"/>
    <property type="molecule type" value="Genomic_DNA"/>
</dbReference>
<comment type="caution">
    <text evidence="1">The sequence shown here is derived from an EMBL/GenBank/DDBJ whole genome shotgun (WGS) entry which is preliminary data.</text>
</comment>
<reference evidence="1 2" key="1">
    <citation type="submission" date="2019-03" db="EMBL/GenBank/DDBJ databases">
        <title>Genomic Encyclopedia of Type Strains, Phase III (KMG-III): the genomes of soil and plant-associated and newly described type strains.</title>
        <authorList>
            <person name="Whitman W."/>
        </authorList>
    </citation>
    <scope>NUCLEOTIDE SEQUENCE [LARGE SCALE GENOMIC DNA]</scope>
    <source>
        <strain evidence="1 2">CECT 8976</strain>
    </source>
</reference>